<feature type="compositionally biased region" description="Polar residues" evidence="1">
    <location>
        <begin position="219"/>
        <end position="229"/>
    </location>
</feature>
<dbReference type="EMBL" id="JAYKXP010000109">
    <property type="protein sequence ID" value="KAK7025985.1"/>
    <property type="molecule type" value="Genomic_DNA"/>
</dbReference>
<feature type="compositionally biased region" description="Low complexity" evidence="1">
    <location>
        <begin position="73"/>
        <end position="89"/>
    </location>
</feature>
<reference evidence="2 3" key="1">
    <citation type="submission" date="2024-01" db="EMBL/GenBank/DDBJ databases">
        <title>A draft genome for a cacao thread blight-causing isolate of Paramarasmius palmivorus.</title>
        <authorList>
            <person name="Baruah I.K."/>
            <person name="Bukari Y."/>
            <person name="Amoako-Attah I."/>
            <person name="Meinhardt L.W."/>
            <person name="Bailey B.A."/>
            <person name="Cohen S.P."/>
        </authorList>
    </citation>
    <scope>NUCLEOTIDE SEQUENCE [LARGE SCALE GENOMIC DNA]</scope>
    <source>
        <strain evidence="2 3">GH-12</strain>
    </source>
</reference>
<dbReference type="Proteomes" id="UP001383192">
    <property type="component" value="Unassembled WGS sequence"/>
</dbReference>
<feature type="compositionally biased region" description="Low complexity" evidence="1">
    <location>
        <begin position="50"/>
        <end position="65"/>
    </location>
</feature>
<sequence>MTEYDYSVEGYRRHLETQNRISRWVDDTSVHSRGFKPPFGARSDVPSEVSRSLNSSPAPSAARSVPRPHEYHGTTSRSGSGSRSSSGSGYTDREMRRRSVAHPSPLGMGNDAIPGYDVPRSLGGAQPQLNPLPAPIPRTHSHLPPFPSTAPVPQHIPTHSIPPSHHASFPRTHEMDRRTHSSSPRPKSVVSRALSPSGYSRHDTQSRHSHSLEPLYHNATHTPSRSHTLPASMHMRSSSLSRSHHPSDEFRSPDYESRSRSHRDSHHSHHSSSSSHKHHRPRSRSLSVSSGATYTIAAPTYVSPHSNNSAAPLIVPFAKSADRKTYVASLPPGTTSGLTIIPPKGKTVKVIL</sequence>
<evidence type="ECO:0000256" key="1">
    <source>
        <dbReference type="SAM" id="MobiDB-lite"/>
    </source>
</evidence>
<name>A0AAW0BL09_9AGAR</name>
<evidence type="ECO:0000313" key="2">
    <source>
        <dbReference type="EMBL" id="KAK7025985.1"/>
    </source>
</evidence>
<gene>
    <name evidence="2" type="ORF">VNI00_015815</name>
</gene>
<feature type="compositionally biased region" description="Low complexity" evidence="1">
    <location>
        <begin position="181"/>
        <end position="192"/>
    </location>
</feature>
<comment type="caution">
    <text evidence="2">The sequence shown here is derived from an EMBL/GenBank/DDBJ whole genome shotgun (WGS) entry which is preliminary data.</text>
</comment>
<organism evidence="2 3">
    <name type="scientific">Paramarasmius palmivorus</name>
    <dbReference type="NCBI Taxonomy" id="297713"/>
    <lineage>
        <taxon>Eukaryota</taxon>
        <taxon>Fungi</taxon>
        <taxon>Dikarya</taxon>
        <taxon>Basidiomycota</taxon>
        <taxon>Agaricomycotina</taxon>
        <taxon>Agaricomycetes</taxon>
        <taxon>Agaricomycetidae</taxon>
        <taxon>Agaricales</taxon>
        <taxon>Marasmiineae</taxon>
        <taxon>Marasmiaceae</taxon>
        <taxon>Paramarasmius</taxon>
    </lineage>
</organism>
<feature type="compositionally biased region" description="Low complexity" evidence="1">
    <location>
        <begin position="153"/>
        <end position="166"/>
    </location>
</feature>
<feature type="compositionally biased region" description="Basic residues" evidence="1">
    <location>
        <begin position="260"/>
        <end position="283"/>
    </location>
</feature>
<accession>A0AAW0BL09</accession>
<dbReference type="AlphaFoldDB" id="A0AAW0BL09"/>
<feature type="compositionally biased region" description="Basic and acidic residues" evidence="1">
    <location>
        <begin position="245"/>
        <end position="259"/>
    </location>
</feature>
<feature type="compositionally biased region" description="Low complexity" evidence="1">
    <location>
        <begin position="232"/>
        <end position="241"/>
    </location>
</feature>
<keyword evidence="3" id="KW-1185">Reference proteome</keyword>
<feature type="region of interest" description="Disordered" evidence="1">
    <location>
        <begin position="30"/>
        <end position="289"/>
    </location>
</feature>
<protein>
    <submittedName>
        <fullName evidence="2">Uncharacterized protein</fullName>
    </submittedName>
</protein>
<evidence type="ECO:0000313" key="3">
    <source>
        <dbReference type="Proteomes" id="UP001383192"/>
    </source>
</evidence>
<proteinExistence type="predicted"/>